<keyword evidence="4" id="KW-0812">Transmembrane</keyword>
<evidence type="ECO:0000259" key="5">
    <source>
        <dbReference type="Pfam" id="PF13407"/>
    </source>
</evidence>
<feature type="domain" description="Periplasmic binding protein" evidence="5">
    <location>
        <begin position="36"/>
        <end position="280"/>
    </location>
</feature>
<dbReference type="Gene3D" id="3.40.50.2300">
    <property type="match status" value="2"/>
</dbReference>
<comment type="caution">
    <text evidence="6">The sequence shown here is derived from an EMBL/GenBank/DDBJ whole genome shotgun (WGS) entry which is preliminary data.</text>
</comment>
<dbReference type="GO" id="GO:0000976">
    <property type="term" value="F:transcription cis-regulatory region binding"/>
    <property type="evidence" value="ECO:0007669"/>
    <property type="project" value="TreeGrafter"/>
</dbReference>
<dbReference type="PANTHER" id="PTHR30146">
    <property type="entry name" value="LACI-RELATED TRANSCRIPTIONAL REPRESSOR"/>
    <property type="match status" value="1"/>
</dbReference>
<dbReference type="AlphaFoldDB" id="A0A391P7D4"/>
<accession>A0A391P7D4</accession>
<evidence type="ECO:0000256" key="4">
    <source>
        <dbReference type="SAM" id="Phobius"/>
    </source>
</evidence>
<evidence type="ECO:0000313" key="6">
    <source>
        <dbReference type="EMBL" id="GCA66828.1"/>
    </source>
</evidence>
<dbReference type="InterPro" id="IPR025997">
    <property type="entry name" value="SBP_2_dom"/>
</dbReference>
<protein>
    <recommendedName>
        <fullName evidence="5">Periplasmic binding protein domain-containing protein</fullName>
    </recommendedName>
</protein>
<name>A0A391P7D4_9FIRM</name>
<organism evidence="6 7">
    <name type="scientific">Mediterraneibacter butyricigenes</name>
    <dbReference type="NCBI Taxonomy" id="2316025"/>
    <lineage>
        <taxon>Bacteria</taxon>
        <taxon>Bacillati</taxon>
        <taxon>Bacillota</taxon>
        <taxon>Clostridia</taxon>
        <taxon>Lachnospirales</taxon>
        <taxon>Lachnospiraceae</taxon>
        <taxon>Mediterraneibacter</taxon>
    </lineage>
</organism>
<dbReference type="PANTHER" id="PTHR30146:SF109">
    <property type="entry name" value="HTH-TYPE TRANSCRIPTIONAL REGULATOR GALS"/>
    <property type="match status" value="1"/>
</dbReference>
<dbReference type="Proteomes" id="UP000265643">
    <property type="component" value="Unassembled WGS sequence"/>
</dbReference>
<dbReference type="Pfam" id="PF13407">
    <property type="entry name" value="Peripla_BP_4"/>
    <property type="match status" value="1"/>
</dbReference>
<evidence type="ECO:0000256" key="2">
    <source>
        <dbReference type="ARBA" id="ARBA00023125"/>
    </source>
</evidence>
<reference evidence="7" key="1">
    <citation type="submission" date="2018-09" db="EMBL/GenBank/DDBJ databases">
        <title>Draft Genome Sequence of Mediterraneibacter sp. KCTC 15684.</title>
        <authorList>
            <person name="Kim J.S."/>
            <person name="Han K.I."/>
            <person name="Suh M.K."/>
            <person name="Lee K.C."/>
            <person name="Eom M.K."/>
            <person name="Lee J.H."/>
            <person name="Park S.H."/>
            <person name="Kang S.W."/>
            <person name="Park J.E."/>
            <person name="Oh B.S."/>
            <person name="Yu S.Y."/>
            <person name="Choi S.H."/>
            <person name="Lee D.H."/>
            <person name="Yoon H."/>
            <person name="Kim B."/>
            <person name="Yang S.J."/>
            <person name="Lee J.S."/>
        </authorList>
    </citation>
    <scope>NUCLEOTIDE SEQUENCE [LARGE SCALE GENOMIC DNA]</scope>
    <source>
        <strain evidence="7">KCTC 15684</strain>
    </source>
</reference>
<keyword evidence="1" id="KW-0805">Transcription regulation</keyword>
<gene>
    <name evidence="6" type="ORF">KGMB01110_12640</name>
</gene>
<keyword evidence="7" id="KW-1185">Reference proteome</keyword>
<proteinExistence type="predicted"/>
<dbReference type="InterPro" id="IPR028082">
    <property type="entry name" value="Peripla_BP_I"/>
</dbReference>
<keyword evidence="3" id="KW-0804">Transcription</keyword>
<feature type="transmembrane region" description="Helical" evidence="4">
    <location>
        <begin position="6"/>
        <end position="27"/>
    </location>
</feature>
<evidence type="ECO:0000256" key="1">
    <source>
        <dbReference type="ARBA" id="ARBA00023015"/>
    </source>
</evidence>
<dbReference type="EMBL" id="BHGK01000001">
    <property type="protein sequence ID" value="GCA66828.1"/>
    <property type="molecule type" value="Genomic_DNA"/>
</dbReference>
<evidence type="ECO:0000313" key="7">
    <source>
        <dbReference type="Proteomes" id="UP000265643"/>
    </source>
</evidence>
<evidence type="ECO:0000256" key="3">
    <source>
        <dbReference type="ARBA" id="ARBA00023163"/>
    </source>
</evidence>
<sequence length="318" mass="35858">MKKNKISFLVIELLLFLMALFFVHKIFDQNIPEKRVAVILPESGDKRWDSLIKGMKQSAKMNGLHLIICNTDEIGNAEDEEEVIKEQLHNDVDAFVVCPAPGSETKEMLKRTCDDVPVMLITEDIYSGEKQVESGFPVIQPDHYEMGKELGKQLEKGGKKIGVVAGWKESEATRDSLEGLTDALKGTGSQIVWHCYREKGEDICEQINRKEKVDVLMILDSGALDEVGEQAEDGLYCGAEVYGIGSSVKSIALLDYGRIQGLVAPDGYEMGYESIEEITKKLNYRVYEIKSHETELKVIHKEDLFSGDDMERFLYSYE</sequence>
<keyword evidence="4" id="KW-0472">Membrane</keyword>
<keyword evidence="2" id="KW-0238">DNA-binding</keyword>
<dbReference type="SUPFAM" id="SSF53822">
    <property type="entry name" value="Periplasmic binding protein-like I"/>
    <property type="match status" value="1"/>
</dbReference>
<dbReference type="GO" id="GO:0003700">
    <property type="term" value="F:DNA-binding transcription factor activity"/>
    <property type="evidence" value="ECO:0007669"/>
    <property type="project" value="TreeGrafter"/>
</dbReference>
<keyword evidence="4" id="KW-1133">Transmembrane helix</keyword>